<accession>A0A8I1WDS0</accession>
<proteinExistence type="predicted"/>
<name>A0A8I1WDS0_BACIU</name>
<comment type="caution">
    <text evidence="1">The sequence shown here is derived from an EMBL/GenBank/DDBJ whole genome shotgun (WGS) entry which is preliminary data.</text>
</comment>
<organism evidence="1 2">
    <name type="scientific">Bacillus subtilis</name>
    <dbReference type="NCBI Taxonomy" id="1423"/>
    <lineage>
        <taxon>Bacteria</taxon>
        <taxon>Bacillati</taxon>
        <taxon>Bacillota</taxon>
        <taxon>Bacilli</taxon>
        <taxon>Bacillales</taxon>
        <taxon>Bacillaceae</taxon>
        <taxon>Bacillus</taxon>
    </lineage>
</organism>
<dbReference type="AlphaFoldDB" id="A0A8I1WDS0"/>
<protein>
    <submittedName>
        <fullName evidence="1">Uncharacterized protein</fullName>
    </submittedName>
</protein>
<gene>
    <name evidence="1" type="ORF">J5227_07705</name>
</gene>
<evidence type="ECO:0000313" key="1">
    <source>
        <dbReference type="EMBL" id="MBO3794193.1"/>
    </source>
</evidence>
<dbReference type="RefSeq" id="WP_134981961.1">
    <property type="nucleotide sequence ID" value="NZ_JAGFPW010000005.1"/>
</dbReference>
<evidence type="ECO:0000313" key="2">
    <source>
        <dbReference type="Proteomes" id="UP000665181"/>
    </source>
</evidence>
<dbReference type="Proteomes" id="UP000665181">
    <property type="component" value="Unassembled WGS sequence"/>
</dbReference>
<sequence>MNVLDRLLSEDFNNWESLIREYERTNRSLKVPEINEAAIHHFNVRVEEEYTKALYDFGRARRNKDAIQRLLKTVLEDFYKGQNEQARKAAGIQFARQFPAPAFWHGETVNLFELEDLFVGYYYSLEATVKSLQAKADAKVTNNSLLKIENTITTN</sequence>
<reference evidence="1" key="1">
    <citation type="submission" date="2021-03" db="EMBL/GenBank/DDBJ databases">
        <title>Isolation of Bacillus subtilis from fermented food sample.</title>
        <authorList>
            <person name="Lakshmanan V."/>
            <person name="Athira K."/>
            <person name="Rajagopal K."/>
        </authorList>
    </citation>
    <scope>NUCLEOTIDE SEQUENCE</scope>
    <source>
        <strain evidence="1">S1</strain>
    </source>
</reference>
<dbReference type="EMBL" id="JAGFPW010000005">
    <property type="protein sequence ID" value="MBO3794193.1"/>
    <property type="molecule type" value="Genomic_DNA"/>
</dbReference>